<dbReference type="KEGG" id="fpx:KU46_1929"/>
<evidence type="ECO:0000313" key="2">
    <source>
        <dbReference type="EMBL" id="AJI53276.1"/>
    </source>
</evidence>
<evidence type="ECO:0000313" key="5">
    <source>
        <dbReference type="Proteomes" id="UP000029117"/>
    </source>
</evidence>
<dbReference type="STRING" id="28110.KU46_1929"/>
<evidence type="ECO:0000313" key="6">
    <source>
        <dbReference type="Proteomes" id="UP000031830"/>
    </source>
</evidence>
<dbReference type="AlphaFoldDB" id="A0A080Q742"/>
<organism evidence="2 6">
    <name type="scientific">Francisella philomiragia</name>
    <dbReference type="NCBI Taxonomy" id="28110"/>
    <lineage>
        <taxon>Bacteria</taxon>
        <taxon>Pseudomonadati</taxon>
        <taxon>Pseudomonadota</taxon>
        <taxon>Gammaproteobacteria</taxon>
        <taxon>Thiotrichales</taxon>
        <taxon>Francisellaceae</taxon>
        <taxon>Francisella</taxon>
    </lineage>
</organism>
<dbReference type="KEGG" id="fpm:LA56_781"/>
<sequence>MKKILILVLILVGTTSIVNANPTKLRSYSIGVKRYHTLLTQSDNVQKATHYYTHHN</sequence>
<gene>
    <name evidence="3" type="ORF">DR78_292</name>
    <name evidence="4" type="ORF">IBE52_04245</name>
    <name evidence="2" type="ORF">LA55_1466</name>
</gene>
<evidence type="ECO:0000313" key="4">
    <source>
        <dbReference type="EMBL" id="MBK2302117.1"/>
    </source>
</evidence>
<dbReference type="KEGG" id="fpi:BF30_1643"/>
<feature type="signal peptide" evidence="1">
    <location>
        <begin position="1"/>
        <end position="20"/>
    </location>
</feature>
<feature type="chain" id="PRO_5010404465" evidence="1">
    <location>
        <begin position="21"/>
        <end position="56"/>
    </location>
</feature>
<evidence type="ECO:0000313" key="7">
    <source>
        <dbReference type="Proteomes" id="UP000760407"/>
    </source>
</evidence>
<dbReference type="Proteomes" id="UP000031830">
    <property type="component" value="Chromosome"/>
</dbReference>
<dbReference type="Proteomes" id="UP000029117">
    <property type="component" value="Unassembled WGS sequence"/>
</dbReference>
<dbReference type="KEGG" id="fpj:LA02_1058"/>
<dbReference type="Proteomes" id="UP000760407">
    <property type="component" value="Unassembled WGS sequence"/>
</dbReference>
<reference evidence="4 7" key="3">
    <citation type="submission" date="2020-08" db="EMBL/GenBank/DDBJ databases">
        <title>Comparative genomics of Francisella species.</title>
        <authorList>
            <person name="Sahl J."/>
            <person name="Sjodin A."/>
            <person name="Wagner D."/>
            <person name="Forsman M."/>
        </authorList>
    </citation>
    <scope>NUCLEOTIDE SEQUENCE [LARGE SCALE GENOMIC DNA]</scope>
    <source>
        <strain evidence="4 7">F1093</strain>
    </source>
</reference>
<protein>
    <submittedName>
        <fullName evidence="2">Uncharacterized protein</fullName>
    </submittedName>
</protein>
<dbReference type="KEGG" id="fpz:LA55_1466"/>
<dbReference type="PATRIC" id="fig|28110.15.peg.1050"/>
<reference evidence="2 6" key="2">
    <citation type="journal article" date="2015" name="Genome Announc.">
        <title>Genome sequencing of 18 francisella strains to aid in assay development and testing.</title>
        <authorList>
            <person name="Johnson S.L."/>
            <person name="Daligault H.E."/>
            <person name="Davenport K.W."/>
            <person name="Coyne S.R."/>
            <person name="Frey K.G."/>
            <person name="Koroleva G.I."/>
            <person name="Broomall S.M."/>
            <person name="Bishop-Lilly K.A."/>
            <person name="Bruce D.C."/>
            <person name="Chertkov O."/>
            <person name="Freitas T."/>
            <person name="Jaissle J."/>
            <person name="Ladner J.T."/>
            <person name="Rosenzweig C.N."/>
            <person name="Gibbons H.S."/>
            <person name="Palacios G.F."/>
            <person name="Redden C.L."/>
            <person name="Xu Y."/>
            <person name="Minogue T.D."/>
            <person name="Chain P.S."/>
        </authorList>
    </citation>
    <scope>NUCLEOTIDE SEQUENCE [LARGE SCALE GENOMIC DNA]</scope>
    <source>
        <strain evidence="2 6">GA01-2794</strain>
    </source>
</reference>
<dbReference type="EMBL" id="JOUE01000006">
    <property type="protein sequence ID" value="KFJ42859.1"/>
    <property type="molecule type" value="Genomic_DNA"/>
</dbReference>
<name>A0A080Q742_9GAMM</name>
<dbReference type="EMBL" id="CP009440">
    <property type="protein sequence ID" value="AJI53276.1"/>
    <property type="molecule type" value="Genomic_DNA"/>
</dbReference>
<accession>A0A080Q742</accession>
<proteinExistence type="predicted"/>
<dbReference type="EMBL" id="JACTSG010000003">
    <property type="protein sequence ID" value="MBK2302117.1"/>
    <property type="molecule type" value="Genomic_DNA"/>
</dbReference>
<evidence type="ECO:0000256" key="1">
    <source>
        <dbReference type="SAM" id="SignalP"/>
    </source>
</evidence>
<keyword evidence="1" id="KW-0732">Signal</keyword>
<reference evidence="3 5" key="1">
    <citation type="submission" date="2014-04" db="EMBL/GenBank/DDBJ databases">
        <authorList>
            <person name="Bishop-Lilly K.A."/>
            <person name="Broomall S.M."/>
            <person name="Chain P.S."/>
            <person name="Chertkov O."/>
            <person name="Coyne S.R."/>
            <person name="Daligault H.E."/>
            <person name="Davenport K.W."/>
            <person name="Erkkila T."/>
            <person name="Frey K.G."/>
            <person name="Gibbons H.S."/>
            <person name="Gu W."/>
            <person name="Jaissle J."/>
            <person name="Johnson S.L."/>
            <person name="Koroleva G.I."/>
            <person name="Ladner J.T."/>
            <person name="Lo C.-C."/>
            <person name="Minogue T.D."/>
            <person name="Munk C."/>
            <person name="Palacios G.F."/>
            <person name="Redden C.L."/>
            <person name="Rosenzweig C.N."/>
            <person name="Scholz M.B."/>
            <person name="Teshima H."/>
            <person name="Xu Y."/>
        </authorList>
    </citation>
    <scope>NUCLEOTIDE SEQUENCE [LARGE SCALE GENOMIC DNA]</scope>
    <source>
        <strain evidence="3 5">FAJ</strain>
    </source>
</reference>
<keyword evidence="7" id="KW-1185">Reference proteome</keyword>
<dbReference type="RefSeq" id="WP_004287404.1">
    <property type="nucleotide sequence ID" value="NZ_CP009343.1"/>
</dbReference>
<evidence type="ECO:0000313" key="3">
    <source>
        <dbReference type="EMBL" id="KFJ42859.1"/>
    </source>
</evidence>